<organism evidence="6 7">
    <name type="scientific">Trichomonas vaginalis (strain ATCC PRA-98 / G3)</name>
    <dbReference type="NCBI Taxonomy" id="412133"/>
    <lineage>
        <taxon>Eukaryota</taxon>
        <taxon>Metamonada</taxon>
        <taxon>Parabasalia</taxon>
        <taxon>Trichomonadida</taxon>
        <taxon>Trichomonadidae</taxon>
        <taxon>Trichomonas</taxon>
    </lineage>
</organism>
<evidence type="ECO:0000256" key="1">
    <source>
        <dbReference type="ARBA" id="ARBA00022763"/>
    </source>
</evidence>
<dbReference type="PANTHER" id="PTHR43286:SF1">
    <property type="entry name" value="ENDONUCLEASE III-LIKE PROTEIN 1"/>
    <property type="match status" value="1"/>
</dbReference>
<sequence length="122" mass="13912">MDSNQTKQLQELIKWTKEHIKDSNYSELTHNITPEDKKKVRFQILVATLISARTTDAIADAALSNLLKIEGGLSCENMLKTDKSVIEECITKVSFRKRKAQNIKDISKTMLEKYDGDIPKTK</sequence>
<reference evidence="6" key="1">
    <citation type="submission" date="2006-10" db="EMBL/GenBank/DDBJ databases">
        <authorList>
            <person name="Amadeo P."/>
            <person name="Zhao Q."/>
            <person name="Wortman J."/>
            <person name="Fraser-Liggett C."/>
            <person name="Carlton J."/>
        </authorList>
    </citation>
    <scope>NUCLEOTIDE SEQUENCE</scope>
    <source>
        <strain evidence="6">G3</strain>
    </source>
</reference>
<dbReference type="KEGG" id="tva:4773501"/>
<dbReference type="InParanoid" id="A2DVT5"/>
<dbReference type="Proteomes" id="UP000001542">
    <property type="component" value="Unassembled WGS sequence"/>
</dbReference>
<keyword evidence="2" id="KW-0378">Hydrolase</keyword>
<dbReference type="eggNOG" id="KOG1921">
    <property type="taxonomic scope" value="Eukaryota"/>
</dbReference>
<dbReference type="RefSeq" id="XP_001327721.1">
    <property type="nucleotide sequence ID" value="XM_001327686.1"/>
</dbReference>
<dbReference type="InterPro" id="IPR011257">
    <property type="entry name" value="DNA_glycosylase"/>
</dbReference>
<protein>
    <recommendedName>
        <fullName evidence="5">HhH-GPD domain-containing protein</fullName>
    </recommendedName>
</protein>
<name>A2DVT5_TRIV3</name>
<evidence type="ECO:0000313" key="7">
    <source>
        <dbReference type="Proteomes" id="UP000001542"/>
    </source>
</evidence>
<dbReference type="AlphaFoldDB" id="A2DVT5"/>
<dbReference type="Pfam" id="PF00730">
    <property type="entry name" value="HhH-GPD"/>
    <property type="match status" value="1"/>
</dbReference>
<keyword evidence="7" id="KW-1185">Reference proteome</keyword>
<dbReference type="VEuPathDB" id="TrichDB:TVAG_113220"/>
<evidence type="ECO:0000256" key="4">
    <source>
        <dbReference type="ARBA" id="ARBA00023295"/>
    </source>
</evidence>
<accession>A2DVT5</accession>
<dbReference type="OrthoDB" id="2099276at2759"/>
<dbReference type="STRING" id="5722.A2DVT5"/>
<dbReference type="PANTHER" id="PTHR43286">
    <property type="entry name" value="ENDONUCLEASE III-LIKE PROTEIN 1"/>
    <property type="match status" value="1"/>
</dbReference>
<evidence type="ECO:0000259" key="5">
    <source>
        <dbReference type="Pfam" id="PF00730"/>
    </source>
</evidence>
<evidence type="ECO:0000256" key="2">
    <source>
        <dbReference type="ARBA" id="ARBA00022801"/>
    </source>
</evidence>
<evidence type="ECO:0000256" key="3">
    <source>
        <dbReference type="ARBA" id="ARBA00023204"/>
    </source>
</evidence>
<gene>
    <name evidence="6" type="ORF">TVAG_210280</name>
</gene>
<keyword evidence="4" id="KW-0326">Glycosidase</keyword>
<dbReference type="GO" id="GO:0006285">
    <property type="term" value="P:base-excision repair, AP site formation"/>
    <property type="evidence" value="ECO:0000318"/>
    <property type="project" value="GO_Central"/>
</dbReference>
<dbReference type="VEuPathDB" id="TrichDB:TVAGG3_0734830"/>
<proteinExistence type="predicted"/>
<feature type="domain" description="HhH-GPD" evidence="5">
    <location>
        <begin position="46"/>
        <end position="111"/>
    </location>
</feature>
<evidence type="ECO:0000313" key="6">
    <source>
        <dbReference type="EMBL" id="EAY15498.1"/>
    </source>
</evidence>
<reference evidence="6" key="2">
    <citation type="journal article" date="2007" name="Science">
        <title>Draft genome sequence of the sexually transmitted pathogen Trichomonas vaginalis.</title>
        <authorList>
            <person name="Carlton J.M."/>
            <person name="Hirt R.P."/>
            <person name="Silva J.C."/>
            <person name="Delcher A.L."/>
            <person name="Schatz M."/>
            <person name="Zhao Q."/>
            <person name="Wortman J.R."/>
            <person name="Bidwell S.L."/>
            <person name="Alsmark U.C.M."/>
            <person name="Besteiro S."/>
            <person name="Sicheritz-Ponten T."/>
            <person name="Noel C.J."/>
            <person name="Dacks J.B."/>
            <person name="Foster P.G."/>
            <person name="Simillion C."/>
            <person name="Van de Peer Y."/>
            <person name="Miranda-Saavedra D."/>
            <person name="Barton G.J."/>
            <person name="Westrop G.D."/>
            <person name="Mueller S."/>
            <person name="Dessi D."/>
            <person name="Fiori P.L."/>
            <person name="Ren Q."/>
            <person name="Paulsen I."/>
            <person name="Zhang H."/>
            <person name="Bastida-Corcuera F.D."/>
            <person name="Simoes-Barbosa A."/>
            <person name="Brown M.T."/>
            <person name="Hayes R.D."/>
            <person name="Mukherjee M."/>
            <person name="Okumura C.Y."/>
            <person name="Schneider R."/>
            <person name="Smith A.J."/>
            <person name="Vanacova S."/>
            <person name="Villalvazo M."/>
            <person name="Haas B.J."/>
            <person name="Pertea M."/>
            <person name="Feldblyum T.V."/>
            <person name="Utterback T.R."/>
            <person name="Shu C.L."/>
            <person name="Osoegawa K."/>
            <person name="de Jong P.J."/>
            <person name="Hrdy I."/>
            <person name="Horvathova L."/>
            <person name="Zubacova Z."/>
            <person name="Dolezal P."/>
            <person name="Malik S.B."/>
            <person name="Logsdon J.M. Jr."/>
            <person name="Henze K."/>
            <person name="Gupta A."/>
            <person name="Wang C.C."/>
            <person name="Dunne R.L."/>
            <person name="Upcroft J.A."/>
            <person name="Upcroft P."/>
            <person name="White O."/>
            <person name="Salzberg S.L."/>
            <person name="Tang P."/>
            <person name="Chiu C.-H."/>
            <person name="Lee Y.-S."/>
            <person name="Embley T.M."/>
            <person name="Coombs G.H."/>
            <person name="Mottram J.C."/>
            <person name="Tachezy J."/>
            <person name="Fraser-Liggett C.M."/>
            <person name="Johnson P.J."/>
        </authorList>
    </citation>
    <scope>NUCLEOTIDE SEQUENCE [LARGE SCALE GENOMIC DNA]</scope>
    <source>
        <strain evidence="6">G3</strain>
    </source>
</reference>
<dbReference type="Gene3D" id="1.10.340.30">
    <property type="entry name" value="Hypothetical protein, domain 2"/>
    <property type="match status" value="1"/>
</dbReference>
<dbReference type="EMBL" id="DS113255">
    <property type="protein sequence ID" value="EAY15498.1"/>
    <property type="molecule type" value="Genomic_DNA"/>
</dbReference>
<dbReference type="GO" id="GO:0000703">
    <property type="term" value="F:oxidized pyrimidine nucleobase lesion DNA N-glycosylase activity"/>
    <property type="evidence" value="ECO:0000318"/>
    <property type="project" value="GO_Central"/>
</dbReference>
<dbReference type="SUPFAM" id="SSF48150">
    <property type="entry name" value="DNA-glycosylase"/>
    <property type="match status" value="1"/>
</dbReference>
<keyword evidence="3" id="KW-0234">DNA repair</keyword>
<keyword evidence="1" id="KW-0227">DNA damage</keyword>
<dbReference type="GO" id="GO:0005634">
    <property type="term" value="C:nucleus"/>
    <property type="evidence" value="ECO:0000318"/>
    <property type="project" value="GO_Central"/>
</dbReference>
<dbReference type="InterPro" id="IPR003265">
    <property type="entry name" value="HhH-GPD_domain"/>
</dbReference>
<dbReference type="GO" id="GO:0003906">
    <property type="term" value="F:DNA-(apurinic or apyrimidinic site) endonuclease activity"/>
    <property type="evidence" value="ECO:0000318"/>
    <property type="project" value="GO_Central"/>
</dbReference>
<dbReference type="GO" id="GO:0006289">
    <property type="term" value="P:nucleotide-excision repair"/>
    <property type="evidence" value="ECO:0000318"/>
    <property type="project" value="GO_Central"/>
</dbReference>